<feature type="coiled-coil region" evidence="1">
    <location>
        <begin position="68"/>
        <end position="95"/>
    </location>
</feature>
<dbReference type="AlphaFoldDB" id="A0A0B1SE11"/>
<proteinExistence type="predicted"/>
<evidence type="ECO:0000313" key="2">
    <source>
        <dbReference type="EMBL" id="KHJ83129.1"/>
    </source>
</evidence>
<keyword evidence="3" id="KW-1185">Reference proteome</keyword>
<evidence type="ECO:0000313" key="3">
    <source>
        <dbReference type="Proteomes" id="UP000053660"/>
    </source>
</evidence>
<name>A0A0B1SE11_OESDE</name>
<organism evidence="2 3">
    <name type="scientific">Oesophagostomum dentatum</name>
    <name type="common">Nodular worm</name>
    <dbReference type="NCBI Taxonomy" id="61180"/>
    <lineage>
        <taxon>Eukaryota</taxon>
        <taxon>Metazoa</taxon>
        <taxon>Ecdysozoa</taxon>
        <taxon>Nematoda</taxon>
        <taxon>Chromadorea</taxon>
        <taxon>Rhabditida</taxon>
        <taxon>Rhabditina</taxon>
        <taxon>Rhabditomorpha</taxon>
        <taxon>Strongyloidea</taxon>
        <taxon>Strongylidae</taxon>
        <taxon>Oesophagostomum</taxon>
    </lineage>
</organism>
<dbReference type="EMBL" id="KN575031">
    <property type="protein sequence ID" value="KHJ83129.1"/>
    <property type="molecule type" value="Genomic_DNA"/>
</dbReference>
<reference evidence="2 3" key="1">
    <citation type="submission" date="2014-03" db="EMBL/GenBank/DDBJ databases">
        <title>Draft genome of the hookworm Oesophagostomum dentatum.</title>
        <authorList>
            <person name="Mitreva M."/>
        </authorList>
    </citation>
    <scope>NUCLEOTIDE SEQUENCE [LARGE SCALE GENOMIC DNA]</scope>
    <source>
        <strain evidence="2 3">OD-Hann</strain>
    </source>
</reference>
<dbReference type="OrthoDB" id="2019504at2759"/>
<protein>
    <submittedName>
        <fullName evidence="2">Uncharacterized protein</fullName>
    </submittedName>
</protein>
<evidence type="ECO:0000256" key="1">
    <source>
        <dbReference type="SAM" id="Coils"/>
    </source>
</evidence>
<feature type="non-terminal residue" evidence="2">
    <location>
        <position position="97"/>
    </location>
</feature>
<dbReference type="Proteomes" id="UP000053660">
    <property type="component" value="Unassembled WGS sequence"/>
</dbReference>
<gene>
    <name evidence="2" type="ORF">OESDEN_17174</name>
</gene>
<keyword evidence="1" id="KW-0175">Coiled coil</keyword>
<accession>A0A0B1SE11</accession>
<sequence>MESDDTDEKDNPGIQFDYVAIGQMLFDVGKKPETISRRRKKLYDLVKRFDVAAKGGDPYRFEAPEPEIELTAQDYEEAQKKLKEMEEEVVTERKRMK</sequence>